<evidence type="ECO:0000256" key="6">
    <source>
        <dbReference type="ARBA" id="ARBA00038076"/>
    </source>
</evidence>
<evidence type="ECO:0000256" key="4">
    <source>
        <dbReference type="ARBA" id="ARBA00022989"/>
    </source>
</evidence>
<evidence type="ECO:0000256" key="2">
    <source>
        <dbReference type="ARBA" id="ARBA00022475"/>
    </source>
</evidence>
<comment type="similarity">
    <text evidence="6">Belongs to the ABC-4 integral membrane protein family.</text>
</comment>
<protein>
    <submittedName>
        <fullName evidence="10">ABC transporter permease</fullName>
    </submittedName>
</protein>
<organism evidence="10">
    <name type="scientific">Candidatus Methanomethylicus mesodigestus</name>
    <dbReference type="NCBI Taxonomy" id="1867258"/>
    <lineage>
        <taxon>Archaea</taxon>
        <taxon>Thermoproteota</taxon>
        <taxon>Methanosuratincolia</taxon>
        <taxon>Candidatus Methanomethylicales</taxon>
        <taxon>Candidatus Methanomethylicaceae</taxon>
        <taxon>Candidatus Methanomethylicus</taxon>
    </lineage>
</organism>
<reference evidence="10" key="1">
    <citation type="journal article" date="2020" name="mSystems">
        <title>Genome- and Community-Level Interaction Insights into Carbon Utilization and Element Cycling Functions of Hydrothermarchaeota in Hydrothermal Sediment.</title>
        <authorList>
            <person name="Zhou Z."/>
            <person name="Liu Y."/>
            <person name="Xu W."/>
            <person name="Pan J."/>
            <person name="Luo Z.H."/>
            <person name="Li M."/>
        </authorList>
    </citation>
    <scope>NUCLEOTIDE SEQUENCE [LARGE SCALE GENOMIC DNA]</scope>
    <source>
        <strain evidence="10">SpSt-468</strain>
    </source>
</reference>
<feature type="transmembrane region" description="Helical" evidence="7">
    <location>
        <begin position="21"/>
        <end position="39"/>
    </location>
</feature>
<keyword evidence="5 7" id="KW-0472">Membrane</keyword>
<accession>A0A7C3FD08</accession>
<dbReference type="EMBL" id="DSTX01000011">
    <property type="protein sequence ID" value="HFK20761.1"/>
    <property type="molecule type" value="Genomic_DNA"/>
</dbReference>
<proteinExistence type="inferred from homology"/>
<evidence type="ECO:0000313" key="10">
    <source>
        <dbReference type="EMBL" id="HFK20761.1"/>
    </source>
</evidence>
<dbReference type="PANTHER" id="PTHR30572">
    <property type="entry name" value="MEMBRANE COMPONENT OF TRANSPORTER-RELATED"/>
    <property type="match status" value="1"/>
</dbReference>
<dbReference type="InterPro" id="IPR050250">
    <property type="entry name" value="Macrolide_Exporter_MacB"/>
</dbReference>
<keyword evidence="4 7" id="KW-1133">Transmembrane helix</keyword>
<dbReference type="InterPro" id="IPR003838">
    <property type="entry name" value="ABC3_permease_C"/>
</dbReference>
<evidence type="ECO:0000256" key="5">
    <source>
        <dbReference type="ARBA" id="ARBA00023136"/>
    </source>
</evidence>
<evidence type="ECO:0000256" key="7">
    <source>
        <dbReference type="SAM" id="Phobius"/>
    </source>
</evidence>
<evidence type="ECO:0000256" key="1">
    <source>
        <dbReference type="ARBA" id="ARBA00004651"/>
    </source>
</evidence>
<gene>
    <name evidence="10" type="ORF">ENS19_05690</name>
</gene>
<evidence type="ECO:0000259" key="8">
    <source>
        <dbReference type="Pfam" id="PF02687"/>
    </source>
</evidence>
<dbReference type="GO" id="GO:0022857">
    <property type="term" value="F:transmembrane transporter activity"/>
    <property type="evidence" value="ECO:0007669"/>
    <property type="project" value="TreeGrafter"/>
</dbReference>
<dbReference type="Pfam" id="PF12704">
    <property type="entry name" value="MacB_PCD"/>
    <property type="match status" value="1"/>
</dbReference>
<dbReference type="GO" id="GO:0005886">
    <property type="term" value="C:plasma membrane"/>
    <property type="evidence" value="ECO:0007669"/>
    <property type="project" value="UniProtKB-SubCell"/>
</dbReference>
<sequence>MRSSDIFKWGMRGIRQRKLRAALTILGIMVGTAAVIALVSQTEGIQGNILDQVNRLGSNTLTVRPAGAAILTQADVDKISQMPGVDYVIPLSTAAVRISGPGVVKSFAVIGVDPAQFYALVNDAELEEGRLYEPISFSEVVVGHEVKQPQDMVAPLLSIDQSVTLEFGSLSNPSRRTVQVVGTIAPFGSAALINVDESIFMSLRAVMSTFGRSSYSLLFVRTASADAVDSVVSSIKASYGSTVNINTVKQVTETVTSITGALTVLLGAIAGISLFVAGIGITNIMFVSVIERTREIGVLKAVGFKRRDVLYLFLSEAVIVGAVGGAMGIAVGSALSYFIPAILSRGLGRSQVIASAIQSFDYAPSIRPEMVVMVFAFAMAVSIIAGYYPASRASKMDPVVALRHE</sequence>
<dbReference type="PANTHER" id="PTHR30572:SF4">
    <property type="entry name" value="ABC TRANSPORTER PERMEASE YTRF"/>
    <property type="match status" value="1"/>
</dbReference>
<keyword evidence="2" id="KW-1003">Cell membrane</keyword>
<feature type="domain" description="ABC3 transporter permease C-terminal" evidence="8">
    <location>
        <begin position="268"/>
        <end position="398"/>
    </location>
</feature>
<feature type="transmembrane region" description="Helical" evidence="7">
    <location>
        <begin position="370"/>
        <end position="388"/>
    </location>
</feature>
<comment type="subcellular location">
    <subcellularLocation>
        <location evidence="1">Cell membrane</location>
        <topology evidence="1">Multi-pass membrane protein</topology>
    </subcellularLocation>
</comment>
<evidence type="ECO:0000256" key="3">
    <source>
        <dbReference type="ARBA" id="ARBA00022692"/>
    </source>
</evidence>
<feature type="domain" description="MacB-like periplasmic core" evidence="9">
    <location>
        <begin position="22"/>
        <end position="237"/>
    </location>
</feature>
<evidence type="ECO:0000259" key="9">
    <source>
        <dbReference type="Pfam" id="PF12704"/>
    </source>
</evidence>
<dbReference type="AlphaFoldDB" id="A0A7C3FD08"/>
<feature type="transmembrane region" description="Helical" evidence="7">
    <location>
        <begin position="264"/>
        <end position="290"/>
    </location>
</feature>
<dbReference type="InterPro" id="IPR025857">
    <property type="entry name" value="MacB_PCD"/>
</dbReference>
<comment type="caution">
    <text evidence="10">The sequence shown here is derived from an EMBL/GenBank/DDBJ whole genome shotgun (WGS) entry which is preliminary data.</text>
</comment>
<dbReference type="Pfam" id="PF02687">
    <property type="entry name" value="FtsX"/>
    <property type="match status" value="1"/>
</dbReference>
<feature type="transmembrane region" description="Helical" evidence="7">
    <location>
        <begin position="310"/>
        <end position="339"/>
    </location>
</feature>
<keyword evidence="3 7" id="KW-0812">Transmembrane</keyword>
<name>A0A7C3FD08_9CREN</name>